<feature type="compositionally biased region" description="Basic and acidic residues" evidence="1">
    <location>
        <begin position="81"/>
        <end position="92"/>
    </location>
</feature>
<accession>A0A438QGQ3</accession>
<dbReference type="Pfam" id="PF07337">
    <property type="entry name" value="CagY_M"/>
    <property type="match status" value="1"/>
</dbReference>
<proteinExistence type="predicted"/>
<evidence type="ECO:0000313" key="3">
    <source>
        <dbReference type="Proteomes" id="UP000288704"/>
    </source>
</evidence>
<protein>
    <submittedName>
        <fullName evidence="2">CagY like protein</fullName>
    </submittedName>
</protein>
<dbReference type="AlphaFoldDB" id="A0A438QGQ3"/>
<gene>
    <name evidence="2" type="ORF">EC574_04980</name>
</gene>
<sequence length="92" mass="10730">MECVFLPSYLLEPYEKLLTPEARKLLEQQALDCLKNAKTEADRKECVKNLPKNLRKEILDKNSLEAYKTPQNSRTNPLIKETPKLLSLRERS</sequence>
<dbReference type="EMBL" id="RJIC01000006">
    <property type="protein sequence ID" value="RVZ63528.1"/>
    <property type="molecule type" value="Genomic_DNA"/>
</dbReference>
<organism evidence="2 3">
    <name type="scientific">Helicobacter pylori</name>
    <name type="common">Campylobacter pylori</name>
    <dbReference type="NCBI Taxonomy" id="210"/>
    <lineage>
        <taxon>Bacteria</taxon>
        <taxon>Pseudomonadati</taxon>
        <taxon>Campylobacterota</taxon>
        <taxon>Epsilonproteobacteria</taxon>
        <taxon>Campylobacterales</taxon>
        <taxon>Helicobacteraceae</taxon>
        <taxon>Helicobacter</taxon>
    </lineage>
</organism>
<name>A0A438QGQ3_HELPX</name>
<dbReference type="RefSeq" id="WP_127942470.1">
    <property type="nucleotide sequence ID" value="NZ_JBHECW010000001.1"/>
</dbReference>
<feature type="region of interest" description="Disordered" evidence="1">
    <location>
        <begin position="66"/>
        <end position="92"/>
    </location>
</feature>
<comment type="caution">
    <text evidence="2">The sequence shown here is derived from an EMBL/GenBank/DDBJ whole genome shotgun (WGS) entry which is preliminary data.</text>
</comment>
<dbReference type="Proteomes" id="UP000288704">
    <property type="component" value="Unassembled WGS sequence"/>
</dbReference>
<evidence type="ECO:0000313" key="2">
    <source>
        <dbReference type="EMBL" id="RVZ63528.1"/>
    </source>
</evidence>
<dbReference type="InterPro" id="IPR010853">
    <property type="entry name" value="CagY_M"/>
</dbReference>
<evidence type="ECO:0000256" key="1">
    <source>
        <dbReference type="SAM" id="MobiDB-lite"/>
    </source>
</evidence>
<reference evidence="2 3" key="1">
    <citation type="submission" date="2018-10" db="EMBL/GenBank/DDBJ databases">
        <title>Genetic determinants and prediction of antibiotic resistance phenotypes in Helicobacter pylori.</title>
        <authorList>
            <person name="Wagner K."/>
        </authorList>
    </citation>
    <scope>NUCLEOTIDE SEQUENCE [LARGE SCALE GENOMIC DNA]</scope>
    <source>
        <strain evidence="2 3">ZH117</strain>
    </source>
</reference>